<dbReference type="AlphaFoldDB" id="A0A2G1UJ69"/>
<protein>
    <submittedName>
        <fullName evidence="2">Uncharacterized protein</fullName>
    </submittedName>
</protein>
<keyword evidence="3" id="KW-1185">Reference proteome</keyword>
<organism evidence="2 3">
    <name type="scientific">Marinobacter profundi</name>
    <dbReference type="NCBI Taxonomy" id="2666256"/>
    <lineage>
        <taxon>Bacteria</taxon>
        <taxon>Pseudomonadati</taxon>
        <taxon>Pseudomonadota</taxon>
        <taxon>Gammaproteobacteria</taxon>
        <taxon>Pseudomonadales</taxon>
        <taxon>Marinobacteraceae</taxon>
        <taxon>Marinobacter</taxon>
    </lineage>
</organism>
<comment type="caution">
    <text evidence="2">The sequence shown here is derived from an EMBL/GenBank/DDBJ whole genome shotgun (WGS) entry which is preliminary data.</text>
</comment>
<gene>
    <name evidence="2" type="ORF">CLH61_13980</name>
</gene>
<reference evidence="2 3" key="1">
    <citation type="submission" date="2017-09" db="EMBL/GenBank/DDBJ databases">
        <title>The draft genome sequences of Marinobacter sp. PWS21.</title>
        <authorList>
            <person name="Cao J."/>
        </authorList>
    </citation>
    <scope>NUCLEOTIDE SEQUENCE [LARGE SCALE GENOMIC DNA]</scope>
    <source>
        <strain evidence="2 3">PWS21</strain>
    </source>
</reference>
<evidence type="ECO:0000256" key="1">
    <source>
        <dbReference type="SAM" id="MobiDB-lite"/>
    </source>
</evidence>
<feature type="compositionally biased region" description="Polar residues" evidence="1">
    <location>
        <begin position="44"/>
        <end position="54"/>
    </location>
</feature>
<feature type="region of interest" description="Disordered" evidence="1">
    <location>
        <begin position="23"/>
        <end position="54"/>
    </location>
</feature>
<accession>A0A2G1UJ69</accession>
<evidence type="ECO:0000313" key="2">
    <source>
        <dbReference type="EMBL" id="PHQ14470.1"/>
    </source>
</evidence>
<dbReference type="Proteomes" id="UP000231409">
    <property type="component" value="Unassembled WGS sequence"/>
</dbReference>
<evidence type="ECO:0000313" key="3">
    <source>
        <dbReference type="Proteomes" id="UP000231409"/>
    </source>
</evidence>
<proteinExistence type="predicted"/>
<name>A0A2G1UJ69_9GAMM</name>
<dbReference type="EMBL" id="NTFH01000010">
    <property type="protein sequence ID" value="PHQ14470.1"/>
    <property type="molecule type" value="Genomic_DNA"/>
</dbReference>
<sequence length="722" mass="76011">MLTALTLAGATLLGGCGSGEDAIDGASAQPNSFPPAKNPVDDFQSGTTGDSSNTIGLAKNEIRVTVEVPGAVAPDGELTRRNLRIVTADRIEVYRTSQSLQPLGAVSVTRRTDDSGREIITFPDGLPVGPDVVVEAVVGNTRMRALVADDDRDVKVNPFSEYLLARSLGSYTAGEFAQVMDCVESTDDNLCLNKYVWSTLADQVHDFEIDIPGTLDLPAAVAFLDQRADFAGYVAAMARYALLGSESSGKITASAADYNTVWAGFELGQTFLDSAFEGAGQWGVRTAQEERLEDDNGVAWVYPGLTLTTFDVIGISITSLASDVPYDRETLAQTAANSFYSLGSDVWDRNSHASAPGAATLADNTRLLAGRALYQSVTGRGSSRIIGWTRNPYYLDAFVASVADGSADSKPDRVLASYFSAGKAIELQAVDGELRRGRLLENQYTGVLEMNLGRAMDFDTASLSGRQYNVVSLSNRMGNNATPVVIESGVGSWQVNGQTVSQALSTLRLLRDSSGAVTGGSGNRDGERLLTARPSVLSSGVRNIGRLSLDITLPSSSTETPELGTGASAPDGSLLAFNLDNTTTGDGLLLAGEQATTAPPVSGRYRLHGVMLGMATGSNWLTQLQGAVLTINSASQATLSWQGVEVVHQVDAGTVSAPTAIIPADLLLGYSSPGNGQVRLNADGLVLEGFVTADQDQFVLRVHKTDGTEQAVGLVLATRLPE</sequence>